<feature type="domain" description="Alpha/beta-hydrolase catalytic" evidence="2">
    <location>
        <begin position="379"/>
        <end position="444"/>
    </location>
</feature>
<keyword evidence="1" id="KW-0812">Transmembrane</keyword>
<dbReference type="InterPro" id="IPR027788">
    <property type="entry name" value="Alpha/beta-hydrolase_N_dom"/>
</dbReference>
<feature type="transmembrane region" description="Helical" evidence="1">
    <location>
        <begin position="49"/>
        <end position="72"/>
    </location>
</feature>
<reference evidence="5" key="1">
    <citation type="submission" date="2017-06" db="EMBL/GenBank/DDBJ databases">
        <authorList>
            <person name="Varghese N."/>
            <person name="Submissions S."/>
        </authorList>
    </citation>
    <scope>NUCLEOTIDE SEQUENCE [LARGE SCALE GENOMIC DNA]</scope>
    <source>
        <strain evidence="5">JCM 23211</strain>
    </source>
</reference>
<feature type="transmembrane region" description="Helical" evidence="1">
    <location>
        <begin position="159"/>
        <end position="177"/>
    </location>
</feature>
<sequence length="452" mass="47565">MTTTLVTHVARPTSASRRSPAVPRVTTSILLSSSIVASLLPSLLPRSSLVQAVVTALFAAAALLLSALLHRVPTRMRPAATHVVARRIAATVGAVAVVAAGIAAARWQNRLRDAMDVPTTGPTHWMEVLCGAVSVCAMLVVIGVGIVRGLRRAGTQRTTVVTLVLAIAAYLFAVPWAQHAFAARYAVADGVVDTALTMPANTSTMSWDGLGREGRKFVAAGTDSAAIRTYAGLRSAATVDERARLAVDELNRTGGFDKAHIVIAVPTGSGWVDENAVRGIEHRFAGDVATVVLQYSDQPSWATFLFAEQDAVDATTALLDAVRDELVMLPVDARPQLHVYGQSLGSVAGSTAVQRDSSLICSTLWAGPPAGEVTAGGGVVLANSSDPVIWWSGSLFFSRPDLENARIDAPVPQWIPAISYLQTTVDMLSALNAPAGHGHRYGDDQGTLLREC</sequence>
<dbReference type="EMBL" id="FZOW01000001">
    <property type="protein sequence ID" value="SNS31271.1"/>
    <property type="molecule type" value="Genomic_DNA"/>
</dbReference>
<protein>
    <submittedName>
        <fullName evidence="4">Uncharacterized membrane protein</fullName>
    </submittedName>
</protein>
<keyword evidence="1" id="KW-1133">Transmembrane helix</keyword>
<feature type="domain" description="Alpha/beta-hydrolase catalytic" evidence="2">
    <location>
        <begin position="227"/>
        <end position="371"/>
    </location>
</feature>
<gene>
    <name evidence="4" type="ORF">SAMN05421642_101545</name>
</gene>
<evidence type="ECO:0000259" key="3">
    <source>
        <dbReference type="Pfam" id="PF15420"/>
    </source>
</evidence>
<feature type="transmembrane region" description="Helical" evidence="1">
    <location>
        <begin position="125"/>
        <end position="147"/>
    </location>
</feature>
<dbReference type="Pfam" id="PF10081">
    <property type="entry name" value="Abhydrolase_9"/>
    <property type="match status" value="2"/>
</dbReference>
<evidence type="ECO:0000313" key="4">
    <source>
        <dbReference type="EMBL" id="SNS31271.1"/>
    </source>
</evidence>
<evidence type="ECO:0000256" key="1">
    <source>
        <dbReference type="SAM" id="Phobius"/>
    </source>
</evidence>
<dbReference type="AlphaFoldDB" id="A0A239DH71"/>
<dbReference type="Pfam" id="PF15420">
    <property type="entry name" value="Abhydrolase_9_N"/>
    <property type="match status" value="1"/>
</dbReference>
<keyword evidence="5" id="KW-1185">Reference proteome</keyword>
<name>A0A239DH71_9NOCA</name>
<evidence type="ECO:0000259" key="2">
    <source>
        <dbReference type="Pfam" id="PF10081"/>
    </source>
</evidence>
<keyword evidence="1" id="KW-0472">Membrane</keyword>
<dbReference type="RefSeq" id="WP_089242967.1">
    <property type="nucleotide sequence ID" value="NZ_FZOW01000001.1"/>
</dbReference>
<dbReference type="Proteomes" id="UP000198327">
    <property type="component" value="Unassembled WGS sequence"/>
</dbReference>
<organism evidence="4 5">
    <name type="scientific">Rhodococcoides kyotonense</name>
    <dbReference type="NCBI Taxonomy" id="398843"/>
    <lineage>
        <taxon>Bacteria</taxon>
        <taxon>Bacillati</taxon>
        <taxon>Actinomycetota</taxon>
        <taxon>Actinomycetes</taxon>
        <taxon>Mycobacteriales</taxon>
        <taxon>Nocardiaceae</taxon>
        <taxon>Rhodococcoides</taxon>
    </lineage>
</organism>
<feature type="transmembrane region" description="Helical" evidence="1">
    <location>
        <begin position="21"/>
        <end position="43"/>
    </location>
</feature>
<accession>A0A239DH71</accession>
<proteinExistence type="predicted"/>
<evidence type="ECO:0000313" key="5">
    <source>
        <dbReference type="Proteomes" id="UP000198327"/>
    </source>
</evidence>
<dbReference type="InterPro" id="IPR027787">
    <property type="entry name" value="Alpha/beta-hydrolase_catalytic"/>
</dbReference>
<feature type="transmembrane region" description="Helical" evidence="1">
    <location>
        <begin position="84"/>
        <end position="105"/>
    </location>
</feature>
<dbReference type="OrthoDB" id="4397445at2"/>
<feature type="domain" description="Alpha/beta-hydrolase N-terminal" evidence="3">
    <location>
        <begin position="41"/>
        <end position="221"/>
    </location>
</feature>